<keyword evidence="4" id="KW-1185">Reference proteome</keyword>
<comment type="caution">
    <text evidence="3">The sequence shown here is derived from an EMBL/GenBank/DDBJ whole genome shotgun (WGS) entry which is preliminary data.</text>
</comment>
<evidence type="ECO:0000313" key="3">
    <source>
        <dbReference type="EMBL" id="GLY70715.1"/>
    </source>
</evidence>
<organism evidence="3 4">
    <name type="scientific">Amycolatopsis taiwanensis</name>
    <dbReference type="NCBI Taxonomy" id="342230"/>
    <lineage>
        <taxon>Bacteria</taxon>
        <taxon>Bacillati</taxon>
        <taxon>Actinomycetota</taxon>
        <taxon>Actinomycetes</taxon>
        <taxon>Pseudonocardiales</taxon>
        <taxon>Pseudonocardiaceae</taxon>
        <taxon>Amycolatopsis</taxon>
    </lineage>
</organism>
<keyword evidence="2" id="KW-0812">Transmembrane</keyword>
<evidence type="ECO:0000256" key="1">
    <source>
        <dbReference type="SAM" id="MobiDB-lite"/>
    </source>
</evidence>
<reference evidence="3" key="1">
    <citation type="submission" date="2023-03" db="EMBL/GenBank/DDBJ databases">
        <title>Amycolatopsis taiwanensis NBRC 103393.</title>
        <authorList>
            <person name="Ichikawa N."/>
            <person name="Sato H."/>
            <person name="Tonouchi N."/>
        </authorList>
    </citation>
    <scope>NUCLEOTIDE SEQUENCE</scope>
    <source>
        <strain evidence="3">NBRC 103393</strain>
    </source>
</reference>
<sequence length="160" mass="16589">MPPPVGVVGHPNDRRHPASASGGVPMTAAVLAVLGGLAAIPACVLVVVLLGSQRILASFHPLLFAEFGVQAPFLLIGGIQLYRRKQQGRWLTLVGSAAAVVQGVVLAVILVQVKDNTLTAGAGWIILGVLAVLIAPAVVTLVLAALKPTERWVRVSLFES</sequence>
<keyword evidence="2" id="KW-1133">Transmembrane helix</keyword>
<protein>
    <submittedName>
        <fullName evidence="3">Uncharacterized protein</fullName>
    </submittedName>
</protein>
<evidence type="ECO:0000256" key="2">
    <source>
        <dbReference type="SAM" id="Phobius"/>
    </source>
</evidence>
<dbReference type="AlphaFoldDB" id="A0A9W6VJH4"/>
<evidence type="ECO:0000313" key="4">
    <source>
        <dbReference type="Proteomes" id="UP001165136"/>
    </source>
</evidence>
<name>A0A9W6VJH4_9PSEU</name>
<dbReference type="EMBL" id="BSTI01000026">
    <property type="protein sequence ID" value="GLY70715.1"/>
    <property type="molecule type" value="Genomic_DNA"/>
</dbReference>
<feature type="transmembrane region" description="Helical" evidence="2">
    <location>
        <begin position="24"/>
        <end position="50"/>
    </location>
</feature>
<keyword evidence="2" id="KW-0472">Membrane</keyword>
<feature type="transmembrane region" description="Helical" evidence="2">
    <location>
        <begin position="90"/>
        <end position="111"/>
    </location>
</feature>
<dbReference type="RefSeq" id="WP_285489969.1">
    <property type="nucleotide sequence ID" value="NZ_BSTI01000026.1"/>
</dbReference>
<dbReference type="Proteomes" id="UP001165136">
    <property type="component" value="Unassembled WGS sequence"/>
</dbReference>
<proteinExistence type="predicted"/>
<feature type="region of interest" description="Disordered" evidence="1">
    <location>
        <begin position="1"/>
        <end position="21"/>
    </location>
</feature>
<feature type="transmembrane region" description="Helical" evidence="2">
    <location>
        <begin position="123"/>
        <end position="146"/>
    </location>
</feature>
<gene>
    <name evidence="3" type="ORF">Atai01_73340</name>
</gene>
<accession>A0A9W6VJH4</accession>